<proteinExistence type="predicted"/>
<dbReference type="GeneID" id="14406116"/>
<dbReference type="KEGG" id="mhz:Metho_1603"/>
<keyword evidence="3" id="KW-1185">Reference proteome</keyword>
<dbReference type="Pfam" id="PF00795">
    <property type="entry name" value="CN_hydrolase"/>
    <property type="match status" value="1"/>
</dbReference>
<dbReference type="SUPFAM" id="SSF56317">
    <property type="entry name" value="Carbon-nitrogen hydrolase"/>
    <property type="match status" value="1"/>
</dbReference>
<dbReference type="AlphaFoldDB" id="L0L0B8"/>
<dbReference type="OrthoDB" id="41015at2157"/>
<evidence type="ECO:0000313" key="3">
    <source>
        <dbReference type="Proteomes" id="UP000010866"/>
    </source>
</evidence>
<dbReference type="STRING" id="867904.Metho_1603"/>
<dbReference type="EMBL" id="CP003362">
    <property type="protein sequence ID" value="AGB49798.1"/>
    <property type="molecule type" value="Genomic_DNA"/>
</dbReference>
<name>L0L0B8_METHD</name>
<dbReference type="HOGENOM" id="CLU_030130_3_1_2"/>
<dbReference type="GO" id="GO:0016787">
    <property type="term" value="F:hydrolase activity"/>
    <property type="evidence" value="ECO:0007669"/>
    <property type="project" value="UniProtKB-KW"/>
</dbReference>
<dbReference type="InterPro" id="IPR036526">
    <property type="entry name" value="C-N_Hydrolase_sf"/>
</dbReference>
<accession>L0L0B8</accession>
<feature type="domain" description="CN hydrolase" evidence="1">
    <location>
        <begin position="4"/>
        <end position="249"/>
    </location>
</feature>
<organism evidence="2 3">
    <name type="scientific">Methanomethylovorans hollandica (strain DSM 15978 / NBRC 107637 / DMS1)</name>
    <dbReference type="NCBI Taxonomy" id="867904"/>
    <lineage>
        <taxon>Archaea</taxon>
        <taxon>Methanobacteriati</taxon>
        <taxon>Methanobacteriota</taxon>
        <taxon>Stenosarchaea group</taxon>
        <taxon>Methanomicrobia</taxon>
        <taxon>Methanosarcinales</taxon>
        <taxon>Methanosarcinaceae</taxon>
        <taxon>Methanomethylovorans</taxon>
    </lineage>
</organism>
<evidence type="ECO:0000313" key="2">
    <source>
        <dbReference type="EMBL" id="AGB49798.1"/>
    </source>
</evidence>
<dbReference type="InterPro" id="IPR003010">
    <property type="entry name" value="C-N_Hydrolase"/>
</dbReference>
<protein>
    <submittedName>
        <fullName evidence="2">Putative amidohydrolase</fullName>
    </submittedName>
</protein>
<evidence type="ECO:0000259" key="1">
    <source>
        <dbReference type="PROSITE" id="PS50263"/>
    </source>
</evidence>
<dbReference type="Gene3D" id="3.60.110.10">
    <property type="entry name" value="Carbon-nitrogen hydrolase"/>
    <property type="match status" value="1"/>
</dbReference>
<keyword evidence="2" id="KW-0378">Hydrolase</keyword>
<dbReference type="Proteomes" id="UP000010866">
    <property type="component" value="Chromosome"/>
</dbReference>
<gene>
    <name evidence="2" type="ordered locus">Metho_1603</name>
</gene>
<reference evidence="3" key="1">
    <citation type="submission" date="2012-02" db="EMBL/GenBank/DDBJ databases">
        <title>Complete sequence of chromosome of Methanomethylovorans hollandica DSM 15978.</title>
        <authorList>
            <person name="Lucas S."/>
            <person name="Copeland A."/>
            <person name="Lapidus A."/>
            <person name="Glavina del Rio T."/>
            <person name="Dalin E."/>
            <person name="Tice H."/>
            <person name="Bruce D."/>
            <person name="Goodwin L."/>
            <person name="Pitluck S."/>
            <person name="Peters L."/>
            <person name="Mikhailova N."/>
            <person name="Held B."/>
            <person name="Kyrpides N."/>
            <person name="Mavromatis K."/>
            <person name="Ivanova N."/>
            <person name="Brettin T."/>
            <person name="Detter J.C."/>
            <person name="Han C."/>
            <person name="Larimer F."/>
            <person name="Land M."/>
            <person name="Hauser L."/>
            <person name="Markowitz V."/>
            <person name="Cheng J.-F."/>
            <person name="Hugenholtz P."/>
            <person name="Woyke T."/>
            <person name="Wu D."/>
            <person name="Spring S."/>
            <person name="Schroeder M."/>
            <person name="Brambilla E."/>
            <person name="Klenk H.-P."/>
            <person name="Eisen J.A."/>
        </authorList>
    </citation>
    <scope>NUCLEOTIDE SEQUENCE [LARGE SCALE GENOMIC DNA]</scope>
    <source>
        <strain evidence="3">DSM 15978 / NBRC 107637 / DMS1</strain>
    </source>
</reference>
<dbReference type="PANTHER" id="PTHR23088:SF27">
    <property type="entry name" value="DEAMINATED GLUTATHIONE AMIDASE"/>
    <property type="match status" value="1"/>
</dbReference>
<sequence>MTTIKVSCIQMDIIQCSKEQNIEKALLLTDKAIDSGARIIVLPEVFSTGFCYKGLESIAETSASRRVEAYPTIERLLKFSKANDCVLIGSMIEKQMDEPDQIRYHNLGFCIGSGELSGVYRKTHLYGLERKHFSRGEHILPIKLASDDITIGMQICFDLRFPEISRKLALAGADILVTVGGFADPKAGQWKALTTARAIENQIPHIACNRVGTAPFASYFGKSMIINAWGNVKAEAEKDECFIIGEIDTDETKRIRGKVSLLDDRQLDLY</sequence>
<dbReference type="PANTHER" id="PTHR23088">
    <property type="entry name" value="NITRILASE-RELATED"/>
    <property type="match status" value="1"/>
</dbReference>
<dbReference type="PROSITE" id="PS50263">
    <property type="entry name" value="CN_HYDROLASE"/>
    <property type="match status" value="1"/>
</dbReference>
<dbReference type="RefSeq" id="WP_015324963.1">
    <property type="nucleotide sequence ID" value="NC_019977.1"/>
</dbReference>